<dbReference type="eggNOG" id="COG1624">
    <property type="taxonomic scope" value="Bacteria"/>
</dbReference>
<dbReference type="EC" id="2.7.7.85" evidence="10"/>
<dbReference type="Pfam" id="PF19293">
    <property type="entry name" value="CdaA_N"/>
    <property type="match status" value="1"/>
</dbReference>
<feature type="transmembrane region" description="Helical" evidence="10">
    <location>
        <begin position="41"/>
        <end position="62"/>
    </location>
</feature>
<dbReference type="PANTHER" id="PTHR34185:SF1">
    <property type="entry name" value="DIADENYLATE CYCLASE"/>
    <property type="match status" value="1"/>
</dbReference>
<dbReference type="NCBIfam" id="TIGR00159">
    <property type="entry name" value="diadenylate cyclase CdaA"/>
    <property type="match status" value="1"/>
</dbReference>
<protein>
    <recommendedName>
        <fullName evidence="10">Diadenylate cyclase</fullName>
        <shortName evidence="10">DAC</shortName>
        <ecNumber evidence="10">2.7.7.85</ecNumber>
    </recommendedName>
    <alternativeName>
        <fullName evidence="10">Cyclic-di-AMP synthase</fullName>
        <shortName evidence="10">c-di-AMP synthase</shortName>
    </alternativeName>
</protein>
<dbReference type="SUPFAM" id="SSF143597">
    <property type="entry name" value="YojJ-like"/>
    <property type="match status" value="1"/>
</dbReference>
<evidence type="ECO:0000313" key="12">
    <source>
        <dbReference type="EMBL" id="EKU27769.1"/>
    </source>
</evidence>
<evidence type="ECO:0000256" key="2">
    <source>
        <dbReference type="ARBA" id="ARBA00022475"/>
    </source>
</evidence>
<keyword evidence="7 10" id="KW-0067">ATP-binding</keyword>
<dbReference type="FunFam" id="3.40.1700.10:FF:000002">
    <property type="entry name" value="Diadenylate cyclase"/>
    <property type="match status" value="1"/>
</dbReference>
<evidence type="ECO:0000256" key="10">
    <source>
        <dbReference type="HAMAP-Rule" id="MF_01499"/>
    </source>
</evidence>
<comment type="subunit">
    <text evidence="10">Probably a homodimer.</text>
</comment>
<keyword evidence="13" id="KW-1185">Reference proteome</keyword>
<comment type="similarity">
    <text evidence="10">Belongs to the adenylate cyclase family. DacA/CdaA subfamily.</text>
</comment>
<dbReference type="PROSITE" id="PS51794">
    <property type="entry name" value="DAC"/>
    <property type="match status" value="1"/>
</dbReference>
<dbReference type="InterPro" id="IPR050338">
    <property type="entry name" value="DisA"/>
</dbReference>
<comment type="catalytic activity">
    <reaction evidence="1 10">
        <text>2 ATP = 3',3'-c-di-AMP + 2 diphosphate</text>
        <dbReference type="Rhea" id="RHEA:35655"/>
        <dbReference type="ChEBI" id="CHEBI:30616"/>
        <dbReference type="ChEBI" id="CHEBI:33019"/>
        <dbReference type="ChEBI" id="CHEBI:71500"/>
        <dbReference type="EC" id="2.7.7.85"/>
    </reaction>
</comment>
<dbReference type="InterPro" id="IPR034701">
    <property type="entry name" value="CdaA"/>
</dbReference>
<keyword evidence="2 10" id="KW-1003">Cell membrane</keyword>
<dbReference type="STRING" id="1234409.C683_0234"/>
<comment type="function">
    <text evidence="10">Catalyzes the condensation of 2 ATP molecules into cyclic di-AMP (c-di-AMP), a second messenger used to regulate differing processes in different bacteria.</text>
</comment>
<evidence type="ECO:0000256" key="7">
    <source>
        <dbReference type="ARBA" id="ARBA00022840"/>
    </source>
</evidence>
<evidence type="ECO:0000256" key="4">
    <source>
        <dbReference type="ARBA" id="ARBA00022692"/>
    </source>
</evidence>
<name>K8Z9N9_9ENTE</name>
<gene>
    <name evidence="10" type="primary">dacA</name>
    <name evidence="12" type="ORF">C683_0234</name>
</gene>
<dbReference type="GO" id="GO:0106408">
    <property type="term" value="F:diadenylate cyclase activity"/>
    <property type="evidence" value="ECO:0007669"/>
    <property type="project" value="UniProtKB-EC"/>
</dbReference>
<dbReference type="EMBL" id="AMYT01000008">
    <property type="protein sequence ID" value="EKU27769.1"/>
    <property type="molecule type" value="Genomic_DNA"/>
</dbReference>
<comment type="caution">
    <text evidence="10">Lacks conserved residue(s) required for the propagation of feature annotation.</text>
</comment>
<dbReference type="GO" id="GO:0004016">
    <property type="term" value="F:adenylate cyclase activity"/>
    <property type="evidence" value="ECO:0007669"/>
    <property type="project" value="UniProtKB-UniRule"/>
</dbReference>
<sequence length="307" mass="34834">MKKGKATFRKSIGIKGSRKNMEQQIVQILELLKAQVFNTHFWINILDILLVWFIVYKTIMLLKGTKAIQVVKGVALILVIRMVSGWIGLNTISWLMDQFITYGVIAAIVIFQPEIRKGLEHLGRFKLFKKKTQAGWKNKEDAIILAYDKAIQYMSKRRIGALITIQRKVDLEEYIETGIPIDADISGELLINIFIPNTPLHDGAVIIREDHIAVACAYLPLSERTTIPKEYGTRHRAAVGISEVSDAVTIVVSEETGNVSITLNGEMYNDLSQEMYLKILRQELIVEEEANPSIWEQLRNKGGRKRG</sequence>
<proteinExistence type="inferred from homology"/>
<evidence type="ECO:0000313" key="13">
    <source>
        <dbReference type="Proteomes" id="UP000016057"/>
    </source>
</evidence>
<accession>K8Z9N9</accession>
<evidence type="ECO:0000259" key="11">
    <source>
        <dbReference type="PROSITE" id="PS51794"/>
    </source>
</evidence>
<dbReference type="HAMAP" id="MF_01499">
    <property type="entry name" value="DacA"/>
    <property type="match status" value="1"/>
</dbReference>
<feature type="domain" description="DAC" evidence="11">
    <location>
        <begin position="112"/>
        <end position="273"/>
    </location>
</feature>
<evidence type="ECO:0000256" key="8">
    <source>
        <dbReference type="ARBA" id="ARBA00022989"/>
    </source>
</evidence>
<dbReference type="Gene3D" id="3.40.1700.10">
    <property type="entry name" value="DNA integrity scanning protein, DisA, N-terminal domain"/>
    <property type="match status" value="1"/>
</dbReference>
<feature type="transmembrane region" description="Helical" evidence="10">
    <location>
        <begin position="74"/>
        <end position="93"/>
    </location>
</feature>
<evidence type="ECO:0000256" key="5">
    <source>
        <dbReference type="ARBA" id="ARBA00022695"/>
    </source>
</evidence>
<organism evidence="12 13">
    <name type="scientific">Catellicoccus marimammalium M35/04/3</name>
    <dbReference type="NCBI Taxonomy" id="1234409"/>
    <lineage>
        <taxon>Bacteria</taxon>
        <taxon>Bacillati</taxon>
        <taxon>Bacillota</taxon>
        <taxon>Bacilli</taxon>
        <taxon>Lactobacillales</taxon>
        <taxon>Enterococcaceae</taxon>
        <taxon>Catellicoccus</taxon>
    </lineage>
</organism>
<dbReference type="GO" id="GO:0005524">
    <property type="term" value="F:ATP binding"/>
    <property type="evidence" value="ECO:0007669"/>
    <property type="project" value="UniProtKB-UniRule"/>
</dbReference>
<dbReference type="InterPro" id="IPR014046">
    <property type="entry name" value="C-di-AMP_synthase"/>
</dbReference>
<dbReference type="AlphaFoldDB" id="K8Z9N9"/>
<keyword evidence="9 10" id="KW-0472">Membrane</keyword>
<reference evidence="12 13" key="1">
    <citation type="journal article" date="2013" name="Genome Announc.">
        <title>Draft Genome Sequence of Catellicoccus marimammalium, a Novel Species Commonly Found in Gull Feces.</title>
        <authorList>
            <person name="Weigand M.R."/>
            <person name="Ryu H."/>
            <person name="Bozcek L."/>
            <person name="Konstantinidis K.T."/>
            <person name="Santo Domingo J.W."/>
        </authorList>
    </citation>
    <scope>NUCLEOTIDE SEQUENCE [LARGE SCALE GENOMIC DNA]</scope>
    <source>
        <strain evidence="12 13">M35/04/3</strain>
    </source>
</reference>
<keyword evidence="3 10" id="KW-0808">Transferase</keyword>
<evidence type="ECO:0000256" key="3">
    <source>
        <dbReference type="ARBA" id="ARBA00022679"/>
    </source>
</evidence>
<dbReference type="InterPro" id="IPR036888">
    <property type="entry name" value="DNA_integrity_DisA_N_sf"/>
</dbReference>
<keyword evidence="6 10" id="KW-0547">Nucleotide-binding</keyword>
<dbReference type="Pfam" id="PF02457">
    <property type="entry name" value="DAC"/>
    <property type="match status" value="1"/>
</dbReference>
<keyword evidence="5 10" id="KW-0548">Nucleotidyltransferase</keyword>
<dbReference type="PATRIC" id="fig|1234409.3.peg.205"/>
<evidence type="ECO:0000256" key="6">
    <source>
        <dbReference type="ARBA" id="ARBA00022741"/>
    </source>
</evidence>
<dbReference type="Proteomes" id="UP000016057">
    <property type="component" value="Unassembled WGS sequence"/>
</dbReference>
<dbReference type="InterPro" id="IPR045585">
    <property type="entry name" value="CdaA_N"/>
</dbReference>
<keyword evidence="4 10" id="KW-0812">Transmembrane</keyword>
<dbReference type="InterPro" id="IPR003390">
    <property type="entry name" value="DNA_integrity_scan_DisA_N"/>
</dbReference>
<dbReference type="GO" id="GO:0006171">
    <property type="term" value="P:cAMP biosynthetic process"/>
    <property type="evidence" value="ECO:0007669"/>
    <property type="project" value="InterPro"/>
</dbReference>
<keyword evidence="8 10" id="KW-1133">Transmembrane helix</keyword>
<comment type="caution">
    <text evidence="12">The sequence shown here is derived from an EMBL/GenBank/DDBJ whole genome shotgun (WGS) entry which is preliminary data.</text>
</comment>
<dbReference type="PIRSF" id="PIRSF004793">
    <property type="entry name" value="UCP004793"/>
    <property type="match status" value="1"/>
</dbReference>
<dbReference type="PANTHER" id="PTHR34185">
    <property type="entry name" value="DIADENYLATE CYCLASE"/>
    <property type="match status" value="1"/>
</dbReference>
<evidence type="ECO:0000256" key="9">
    <source>
        <dbReference type="ARBA" id="ARBA00023136"/>
    </source>
</evidence>
<evidence type="ECO:0000256" key="1">
    <source>
        <dbReference type="ARBA" id="ARBA00000877"/>
    </source>
</evidence>